<dbReference type="FunFam" id="2.160.10.10:FF:000007">
    <property type="entry name" value="Serine acetyltransferase"/>
    <property type="match status" value="1"/>
</dbReference>
<evidence type="ECO:0000256" key="1">
    <source>
        <dbReference type="ARBA" id="ARBA00004496"/>
    </source>
</evidence>
<feature type="region of interest" description="Disordered" evidence="10">
    <location>
        <begin position="248"/>
        <end position="269"/>
    </location>
</feature>
<dbReference type="GO" id="GO:0005737">
    <property type="term" value="C:cytoplasm"/>
    <property type="evidence" value="ECO:0007669"/>
    <property type="project" value="UniProtKB-SubCell"/>
</dbReference>
<dbReference type="NCBIfam" id="TIGR01172">
    <property type="entry name" value="cysE"/>
    <property type="match status" value="1"/>
</dbReference>
<dbReference type="InterPro" id="IPR053376">
    <property type="entry name" value="Serine_acetyltransferase"/>
</dbReference>
<dbReference type="Gene3D" id="1.10.3130.10">
    <property type="entry name" value="serine acetyltransferase, domain 1"/>
    <property type="match status" value="1"/>
</dbReference>
<evidence type="ECO:0000256" key="8">
    <source>
        <dbReference type="ARBA" id="ARBA00023315"/>
    </source>
</evidence>
<dbReference type="AlphaFoldDB" id="A0A1I4R751"/>
<feature type="compositionally biased region" description="Pro residues" evidence="10">
    <location>
        <begin position="260"/>
        <end position="269"/>
    </location>
</feature>
<dbReference type="InterPro" id="IPR042122">
    <property type="entry name" value="Ser_AcTrfase_N_sf"/>
</dbReference>
<gene>
    <name evidence="11" type="ORF">SAMN05216217_10634</name>
</gene>
<keyword evidence="12" id="KW-1185">Reference proteome</keyword>
<dbReference type="Gene3D" id="2.160.10.10">
    <property type="entry name" value="Hexapeptide repeat proteins"/>
    <property type="match status" value="1"/>
</dbReference>
<evidence type="ECO:0000256" key="4">
    <source>
        <dbReference type="ARBA" id="ARBA00022490"/>
    </source>
</evidence>
<organism evidence="11 12">
    <name type="scientific">Halopseudomonas yangmingensis</name>
    <dbReference type="NCBI Taxonomy" id="1720063"/>
    <lineage>
        <taxon>Bacteria</taxon>
        <taxon>Pseudomonadati</taxon>
        <taxon>Pseudomonadota</taxon>
        <taxon>Gammaproteobacteria</taxon>
        <taxon>Pseudomonadales</taxon>
        <taxon>Pseudomonadaceae</taxon>
        <taxon>Halopseudomonas</taxon>
    </lineage>
</organism>
<evidence type="ECO:0000256" key="3">
    <source>
        <dbReference type="ARBA" id="ARBA00013266"/>
    </source>
</evidence>
<dbReference type="OrthoDB" id="9801456at2"/>
<dbReference type="InterPro" id="IPR011004">
    <property type="entry name" value="Trimer_LpxA-like_sf"/>
</dbReference>
<keyword evidence="7" id="KW-0677">Repeat</keyword>
<dbReference type="FunFam" id="1.10.3130.10:FF:000002">
    <property type="entry name" value="Serine acetyltransferase"/>
    <property type="match status" value="1"/>
</dbReference>
<dbReference type="SUPFAM" id="SSF51161">
    <property type="entry name" value="Trimeric LpxA-like enzymes"/>
    <property type="match status" value="1"/>
</dbReference>
<evidence type="ECO:0000313" key="12">
    <source>
        <dbReference type="Proteomes" id="UP000243629"/>
    </source>
</evidence>
<sequence length="269" mass="28978">MFERMKEDIASVFHRDPAARNTFEVVTCYPGLHAVWLHRVAHALWRRNAFWLARAVSNFSRWLTGIEIHPGARIGRRFFIDHGMGVVIGETAEIGDDVTLYQGVTLGGTSWNKGKRHPTLEDGVVVGAGAKVLGPFSVGKGAKIGSNAVVTKAVPAGATAVGIPGRIITREADGGDEQCARRQAMAEKLGFDAYGVSPDMPDPVAKAIGQMLDHLHAVDARLEGMCKALSDLGSDYCAKELPVLDDQDFEALRDDQPAADAPPTPTEPR</sequence>
<evidence type="ECO:0000256" key="2">
    <source>
        <dbReference type="ARBA" id="ARBA00007274"/>
    </source>
</evidence>
<dbReference type="Pfam" id="PF00132">
    <property type="entry name" value="Hexapep"/>
    <property type="match status" value="1"/>
</dbReference>
<evidence type="ECO:0000256" key="7">
    <source>
        <dbReference type="ARBA" id="ARBA00022737"/>
    </source>
</evidence>
<dbReference type="EMBL" id="FOUI01000006">
    <property type="protein sequence ID" value="SFM48067.1"/>
    <property type="molecule type" value="Genomic_DNA"/>
</dbReference>
<comment type="similarity">
    <text evidence="2">Belongs to the transferase hexapeptide repeat family.</text>
</comment>
<evidence type="ECO:0000313" key="11">
    <source>
        <dbReference type="EMBL" id="SFM48067.1"/>
    </source>
</evidence>
<reference evidence="12" key="1">
    <citation type="submission" date="2016-10" db="EMBL/GenBank/DDBJ databases">
        <authorList>
            <person name="Varghese N."/>
            <person name="Submissions S."/>
        </authorList>
    </citation>
    <scope>NUCLEOTIDE SEQUENCE [LARGE SCALE GENOMIC DNA]</scope>
    <source>
        <strain evidence="12">DSM 24213</strain>
    </source>
</reference>
<name>A0A1I4R751_9GAMM</name>
<keyword evidence="5" id="KW-0028">Amino-acid biosynthesis</keyword>
<evidence type="ECO:0000256" key="6">
    <source>
        <dbReference type="ARBA" id="ARBA00022679"/>
    </source>
</evidence>
<accession>A0A1I4R751</accession>
<dbReference type="InterPro" id="IPR001451">
    <property type="entry name" value="Hexapep"/>
</dbReference>
<dbReference type="GO" id="GO:0006535">
    <property type="term" value="P:cysteine biosynthetic process from serine"/>
    <property type="evidence" value="ECO:0007669"/>
    <property type="project" value="InterPro"/>
</dbReference>
<dbReference type="PANTHER" id="PTHR42811">
    <property type="entry name" value="SERINE ACETYLTRANSFERASE"/>
    <property type="match status" value="1"/>
</dbReference>
<evidence type="ECO:0000256" key="10">
    <source>
        <dbReference type="SAM" id="MobiDB-lite"/>
    </source>
</evidence>
<dbReference type="CDD" id="cd03354">
    <property type="entry name" value="LbH_SAT"/>
    <property type="match status" value="1"/>
</dbReference>
<dbReference type="STRING" id="1720063.SAMN05216217_10634"/>
<keyword evidence="4" id="KW-0963">Cytoplasm</keyword>
<protein>
    <recommendedName>
        <fullName evidence="3">serine O-acetyltransferase</fullName>
        <ecNumber evidence="3">2.3.1.30</ecNumber>
    </recommendedName>
</protein>
<keyword evidence="8" id="KW-0012">Acyltransferase</keyword>
<evidence type="ECO:0000256" key="5">
    <source>
        <dbReference type="ARBA" id="ARBA00022605"/>
    </source>
</evidence>
<dbReference type="EC" id="2.3.1.30" evidence="3"/>
<evidence type="ECO:0000256" key="9">
    <source>
        <dbReference type="ARBA" id="ARBA00049486"/>
    </source>
</evidence>
<dbReference type="GO" id="GO:0009001">
    <property type="term" value="F:serine O-acetyltransferase activity"/>
    <property type="evidence" value="ECO:0007669"/>
    <property type="project" value="UniProtKB-EC"/>
</dbReference>
<comment type="subcellular location">
    <subcellularLocation>
        <location evidence="1">Cytoplasm</location>
    </subcellularLocation>
</comment>
<proteinExistence type="inferred from homology"/>
<dbReference type="RefSeq" id="WP_093474834.1">
    <property type="nucleotide sequence ID" value="NZ_FOUI01000006.1"/>
</dbReference>
<dbReference type="Proteomes" id="UP000243629">
    <property type="component" value="Unassembled WGS sequence"/>
</dbReference>
<comment type="catalytic activity">
    <reaction evidence="9">
        <text>L-serine + acetyl-CoA = O-acetyl-L-serine + CoA</text>
        <dbReference type="Rhea" id="RHEA:24560"/>
        <dbReference type="ChEBI" id="CHEBI:33384"/>
        <dbReference type="ChEBI" id="CHEBI:57287"/>
        <dbReference type="ChEBI" id="CHEBI:57288"/>
        <dbReference type="ChEBI" id="CHEBI:58340"/>
        <dbReference type="EC" id="2.3.1.30"/>
    </reaction>
</comment>
<keyword evidence="6 11" id="KW-0808">Transferase</keyword>
<dbReference type="NCBIfam" id="NF041874">
    <property type="entry name" value="EPS_EpsC"/>
    <property type="match status" value="1"/>
</dbReference>
<dbReference type="InterPro" id="IPR005881">
    <property type="entry name" value="Ser_O-AcTrfase"/>
</dbReference>
<dbReference type="InterPro" id="IPR045304">
    <property type="entry name" value="LbH_SAT"/>
</dbReference>